<name>A0A3M7SBJ8_BRAPC</name>
<evidence type="ECO:0000313" key="1">
    <source>
        <dbReference type="EMBL" id="RNA32928.1"/>
    </source>
</evidence>
<proteinExistence type="predicted"/>
<dbReference type="EMBL" id="REGN01001721">
    <property type="protein sequence ID" value="RNA32928.1"/>
    <property type="molecule type" value="Genomic_DNA"/>
</dbReference>
<dbReference type="AlphaFoldDB" id="A0A3M7SBJ8"/>
<reference evidence="1 2" key="1">
    <citation type="journal article" date="2018" name="Sci. Rep.">
        <title>Genomic signatures of local adaptation to the degree of environmental predictability in rotifers.</title>
        <authorList>
            <person name="Franch-Gras L."/>
            <person name="Hahn C."/>
            <person name="Garcia-Roger E.M."/>
            <person name="Carmona M.J."/>
            <person name="Serra M."/>
            <person name="Gomez A."/>
        </authorList>
    </citation>
    <scope>NUCLEOTIDE SEQUENCE [LARGE SCALE GENOMIC DNA]</scope>
    <source>
        <strain evidence="1">HYR1</strain>
    </source>
</reference>
<comment type="caution">
    <text evidence="1">The sequence shown here is derived from an EMBL/GenBank/DDBJ whole genome shotgun (WGS) entry which is preliminary data.</text>
</comment>
<keyword evidence="2" id="KW-1185">Reference proteome</keyword>
<evidence type="ECO:0000313" key="2">
    <source>
        <dbReference type="Proteomes" id="UP000276133"/>
    </source>
</evidence>
<protein>
    <submittedName>
        <fullName evidence="1">Uncharacterized protein</fullName>
    </submittedName>
</protein>
<gene>
    <name evidence="1" type="ORF">BpHYR1_022907</name>
</gene>
<accession>A0A3M7SBJ8</accession>
<dbReference type="Proteomes" id="UP000276133">
    <property type="component" value="Unassembled WGS sequence"/>
</dbReference>
<organism evidence="1 2">
    <name type="scientific">Brachionus plicatilis</name>
    <name type="common">Marine rotifer</name>
    <name type="synonym">Brachionus muelleri</name>
    <dbReference type="NCBI Taxonomy" id="10195"/>
    <lineage>
        <taxon>Eukaryota</taxon>
        <taxon>Metazoa</taxon>
        <taxon>Spiralia</taxon>
        <taxon>Gnathifera</taxon>
        <taxon>Rotifera</taxon>
        <taxon>Eurotatoria</taxon>
        <taxon>Monogononta</taxon>
        <taxon>Pseudotrocha</taxon>
        <taxon>Ploima</taxon>
        <taxon>Brachionidae</taxon>
        <taxon>Brachionus</taxon>
    </lineage>
</organism>
<sequence>MNKIKLNGLNLKKKEKISEIFRKPFFCIFISTSFRFIDKLVLFLNSSFNANKCAQYPNLPLIFVLNAFILRRNHFVLSDMFQSRYDMFLKCFYFKILKLKYISAQQTCAKKLKDKYFNDD</sequence>